<name>X1GNE0_9ZZZZ</name>
<protein>
    <submittedName>
        <fullName evidence="1">Uncharacterized protein</fullName>
    </submittedName>
</protein>
<reference evidence="1" key="1">
    <citation type="journal article" date="2014" name="Front. Microbiol.">
        <title>High frequency of phylogenetically diverse reductive dehalogenase-homologous genes in deep subseafloor sedimentary metagenomes.</title>
        <authorList>
            <person name="Kawai M."/>
            <person name="Futagami T."/>
            <person name="Toyoda A."/>
            <person name="Takaki Y."/>
            <person name="Nishi S."/>
            <person name="Hori S."/>
            <person name="Arai W."/>
            <person name="Tsubouchi T."/>
            <person name="Morono Y."/>
            <person name="Uchiyama I."/>
            <person name="Ito T."/>
            <person name="Fujiyama A."/>
            <person name="Inagaki F."/>
            <person name="Takami H."/>
        </authorList>
    </citation>
    <scope>NUCLEOTIDE SEQUENCE</scope>
    <source>
        <strain evidence="1">Expedition CK06-06</strain>
    </source>
</reference>
<sequence>KLVEKGDLDPVKLKEELDNWGLFEQYQDRFFSLFKKI</sequence>
<comment type="caution">
    <text evidence="1">The sequence shown here is derived from an EMBL/GenBank/DDBJ whole genome shotgun (WGS) entry which is preliminary data.</text>
</comment>
<organism evidence="1">
    <name type="scientific">marine sediment metagenome</name>
    <dbReference type="NCBI Taxonomy" id="412755"/>
    <lineage>
        <taxon>unclassified sequences</taxon>
        <taxon>metagenomes</taxon>
        <taxon>ecological metagenomes</taxon>
    </lineage>
</organism>
<accession>X1GNE0</accession>
<evidence type="ECO:0000313" key="1">
    <source>
        <dbReference type="EMBL" id="GAH58702.1"/>
    </source>
</evidence>
<dbReference type="AlphaFoldDB" id="X1GNE0"/>
<dbReference type="EMBL" id="BARU01018626">
    <property type="protein sequence ID" value="GAH58702.1"/>
    <property type="molecule type" value="Genomic_DNA"/>
</dbReference>
<proteinExistence type="predicted"/>
<feature type="non-terminal residue" evidence="1">
    <location>
        <position position="1"/>
    </location>
</feature>
<gene>
    <name evidence="1" type="ORF">S03H2_30772</name>
</gene>